<dbReference type="GO" id="GO:0045493">
    <property type="term" value="P:xylan catabolic process"/>
    <property type="evidence" value="ECO:0007669"/>
    <property type="project" value="UniProtKB-KW"/>
</dbReference>
<evidence type="ECO:0000256" key="6">
    <source>
        <dbReference type="PIRSR" id="PIRSR606710-2"/>
    </source>
</evidence>
<evidence type="ECO:0000313" key="9">
    <source>
        <dbReference type="Proteomes" id="UP000245627"/>
    </source>
</evidence>
<feature type="site" description="Important for catalytic activity, responsible for pKa modulation of the active site Glu and correct orientation of both the proton donor and substrate" evidence="6">
    <location>
        <position position="155"/>
    </location>
</feature>
<organism evidence="8 9">
    <name type="scientific">Sphingobacterium corticibacter</name>
    <dbReference type="NCBI Taxonomy" id="2171749"/>
    <lineage>
        <taxon>Bacteria</taxon>
        <taxon>Pseudomonadati</taxon>
        <taxon>Bacteroidota</taxon>
        <taxon>Sphingobacteriia</taxon>
        <taxon>Sphingobacteriales</taxon>
        <taxon>Sphingobacteriaceae</taxon>
        <taxon>Sphingobacterium</taxon>
    </lineage>
</organism>
<name>A0A2T8HMQ2_9SPHI</name>
<reference evidence="8 9" key="1">
    <citation type="submission" date="2018-04" db="EMBL/GenBank/DDBJ databases">
        <title>Sphingobacterium cortibacter sp. nov.</title>
        <authorList>
            <person name="Li Y."/>
        </authorList>
    </citation>
    <scope>NUCLEOTIDE SEQUENCE [LARGE SCALE GENOMIC DNA]</scope>
    <source>
        <strain evidence="8 9">2c-3</strain>
    </source>
</reference>
<keyword evidence="4" id="KW-0119">Carbohydrate metabolism</keyword>
<comment type="similarity">
    <text evidence="1 7">Belongs to the glycosyl hydrolase 43 family.</text>
</comment>
<protein>
    <submittedName>
        <fullName evidence="8">Glycoside hydrolase</fullName>
    </submittedName>
</protein>
<dbReference type="GO" id="GO:0004553">
    <property type="term" value="F:hydrolase activity, hydrolyzing O-glycosyl compounds"/>
    <property type="evidence" value="ECO:0007669"/>
    <property type="project" value="InterPro"/>
</dbReference>
<evidence type="ECO:0000256" key="4">
    <source>
        <dbReference type="ARBA" id="ARBA00023277"/>
    </source>
</evidence>
<dbReference type="InterPro" id="IPR052176">
    <property type="entry name" value="Glycosyl_Hydrlase_43_Enz"/>
</dbReference>
<keyword evidence="2" id="KW-0624">Polysaccharide degradation</keyword>
<dbReference type="RefSeq" id="WP_116774548.1">
    <property type="nucleotide sequence ID" value="NZ_QDKG01000001.1"/>
</dbReference>
<evidence type="ECO:0000313" key="8">
    <source>
        <dbReference type="EMBL" id="PVH26690.1"/>
    </source>
</evidence>
<dbReference type="AlphaFoldDB" id="A0A2T8HMQ2"/>
<accession>A0A2T8HMQ2</accession>
<dbReference type="InterPro" id="IPR023296">
    <property type="entry name" value="Glyco_hydro_beta-prop_sf"/>
</dbReference>
<evidence type="ECO:0000256" key="1">
    <source>
        <dbReference type="ARBA" id="ARBA00009865"/>
    </source>
</evidence>
<dbReference type="OrthoDB" id="3308423at2"/>
<dbReference type="PANTHER" id="PTHR43772:SF2">
    <property type="entry name" value="PUTATIVE (AFU_ORTHOLOGUE AFUA_2G04480)-RELATED"/>
    <property type="match status" value="1"/>
</dbReference>
<sequence>MKQHLFYFIGLFISLAACNRTTSESVQPSNPLDVPFGDPYVLYDKASDRYYMYGTGGVENGFVVYVSDDMTSWKKEGTVYSNEQEHAWGVKDFWAPEVYEHKGKYYLFYSADWKDNPNNELENFRIGVAEADSPLGPFIDRSSGPIFDPGYPIIDANLYFADNGKVYMYYSRCCYKHAVDSEISEWAKEKGMFDSVEESWIYGVELAADFSRVVGEPVLLLRPPVDMADKQSEWESRSVTSGEVNRRWTEGSYIFKEGQTYYMMYSANYFGGENYAVGYATSTHPLGPFEKSPNNPILQKNTAEGGVVTGTGHNSLVTDRSGTTWCVYHGRTSKTGDQRLAFIDRLVIDESGNLRVDGPTVNLED</sequence>
<dbReference type="Pfam" id="PF04616">
    <property type="entry name" value="Glyco_hydro_43"/>
    <property type="match status" value="1"/>
</dbReference>
<dbReference type="SUPFAM" id="SSF75005">
    <property type="entry name" value="Arabinanase/levansucrase/invertase"/>
    <property type="match status" value="1"/>
</dbReference>
<dbReference type="PANTHER" id="PTHR43772">
    <property type="entry name" value="ENDO-1,4-BETA-XYLANASE"/>
    <property type="match status" value="1"/>
</dbReference>
<comment type="caution">
    <text evidence="8">The sequence shown here is derived from an EMBL/GenBank/DDBJ whole genome shotgun (WGS) entry which is preliminary data.</text>
</comment>
<evidence type="ECO:0000256" key="7">
    <source>
        <dbReference type="RuleBase" id="RU361187"/>
    </source>
</evidence>
<dbReference type="Gene3D" id="2.115.10.20">
    <property type="entry name" value="Glycosyl hydrolase domain, family 43"/>
    <property type="match status" value="1"/>
</dbReference>
<keyword evidence="9" id="KW-1185">Reference proteome</keyword>
<evidence type="ECO:0000256" key="2">
    <source>
        <dbReference type="ARBA" id="ARBA00022651"/>
    </source>
</evidence>
<evidence type="ECO:0000256" key="3">
    <source>
        <dbReference type="ARBA" id="ARBA00022801"/>
    </source>
</evidence>
<dbReference type="Proteomes" id="UP000245627">
    <property type="component" value="Unassembled WGS sequence"/>
</dbReference>
<dbReference type="EMBL" id="QDKG01000001">
    <property type="protein sequence ID" value="PVH26690.1"/>
    <property type="molecule type" value="Genomic_DNA"/>
</dbReference>
<keyword evidence="3 7" id="KW-0378">Hydrolase</keyword>
<evidence type="ECO:0000256" key="5">
    <source>
        <dbReference type="ARBA" id="ARBA00023295"/>
    </source>
</evidence>
<keyword evidence="5 7" id="KW-0326">Glycosidase</keyword>
<proteinExistence type="inferred from homology"/>
<dbReference type="CDD" id="cd08991">
    <property type="entry name" value="GH43_HoAraf43-like"/>
    <property type="match status" value="1"/>
</dbReference>
<dbReference type="PROSITE" id="PS51257">
    <property type="entry name" value="PROKAR_LIPOPROTEIN"/>
    <property type="match status" value="1"/>
</dbReference>
<gene>
    <name evidence="8" type="ORF">DC487_03505</name>
</gene>
<keyword evidence="2" id="KW-0858">Xylan degradation</keyword>
<dbReference type="InterPro" id="IPR006710">
    <property type="entry name" value="Glyco_hydro_43"/>
</dbReference>